<evidence type="ECO:0000313" key="5">
    <source>
        <dbReference type="EMBL" id="MDX8418604.1"/>
    </source>
</evidence>
<dbReference type="Gene3D" id="2.40.30.10">
    <property type="entry name" value="Translation factors"/>
    <property type="match status" value="1"/>
</dbReference>
<comment type="similarity">
    <text evidence="3">Belongs to the peptidase U32 family.</text>
</comment>
<sequence length="421" mass="46890">MTVDTIMKKPSGELKKPELLAPAGDLARARTAILYGADAVYLGGMNFSLRSRASNFTMTDIKAACDFAHAHHARVHVTVNVIPHAEDFIGLKEYVQALEDAGVDAAIVASPAIMKLIKENTSHIEVHGSTQMSITNVRAAKFLHETLGIDRVVLGRECTMAEVQAITKECPVETEAFIHGGMCVNYSGRCTLSNRMTLRDANRGGCAQSCRWQYRLFAGDTQINDENSWFTMGSRDLMAGRWIKDLMAAGVSSLKIEGRMKTEYYVANVVSGYRRLIDDLYEHDGSISDESLEKHIAQIMRGENREVCDGFYGGIAAKDSIIYHENSNNHVNHDFLGTIMRYDRDSHTAWMQVRNAFDNGEKAEVLSPGREIRDITLSSVQNDQEEYLETVRKPMSIIHFVTKEELAAGDIIRKAADDDTD</sequence>
<dbReference type="InterPro" id="IPR001539">
    <property type="entry name" value="Peptidase_U32"/>
</dbReference>
<reference evidence="5 6" key="1">
    <citation type="submission" date="2022-03" db="EMBL/GenBank/DDBJ databases">
        <title>Novel taxa within the pig intestine.</title>
        <authorList>
            <person name="Wylensek D."/>
            <person name="Bishof K."/>
            <person name="Afrizal A."/>
            <person name="Clavel T."/>
        </authorList>
    </citation>
    <scope>NUCLEOTIDE SEQUENCE [LARGE SCALE GENOMIC DNA]</scope>
    <source>
        <strain evidence="5 6">CLA-KB-P133</strain>
    </source>
</reference>
<proteinExistence type="inferred from homology"/>
<gene>
    <name evidence="5" type="ORF">MOZ60_00685</name>
</gene>
<evidence type="ECO:0000256" key="1">
    <source>
        <dbReference type="ARBA" id="ARBA00022670"/>
    </source>
</evidence>
<evidence type="ECO:0000256" key="3">
    <source>
        <dbReference type="ARBA" id="ARBA00038374"/>
    </source>
</evidence>
<dbReference type="AlphaFoldDB" id="A0AB35U6B5"/>
<keyword evidence="2" id="KW-0378">Hydrolase</keyword>
<dbReference type="InterPro" id="IPR032525">
    <property type="entry name" value="Peptidase_U32_C"/>
</dbReference>
<dbReference type="RefSeq" id="WP_370595291.1">
    <property type="nucleotide sequence ID" value="NZ_JALBUR010000001.1"/>
</dbReference>
<evidence type="ECO:0000256" key="2">
    <source>
        <dbReference type="ARBA" id="ARBA00022801"/>
    </source>
</evidence>
<protein>
    <submittedName>
        <fullName evidence="5">U32 family peptidase</fullName>
    </submittedName>
</protein>
<dbReference type="Pfam" id="PF16325">
    <property type="entry name" value="Peptidase_U32_C"/>
    <property type="match status" value="1"/>
</dbReference>
<dbReference type="GO" id="GO:0006508">
    <property type="term" value="P:proteolysis"/>
    <property type="evidence" value="ECO:0007669"/>
    <property type="project" value="UniProtKB-KW"/>
</dbReference>
<dbReference type="Pfam" id="PF01136">
    <property type="entry name" value="Peptidase_U32"/>
    <property type="match status" value="1"/>
</dbReference>
<dbReference type="InterPro" id="IPR051454">
    <property type="entry name" value="RNA/ubiquinone_mod_enzymes"/>
</dbReference>
<feature type="domain" description="Peptidase family U32 C-terminal" evidence="4">
    <location>
        <begin position="332"/>
        <end position="413"/>
    </location>
</feature>
<accession>A0AB35U6B5</accession>
<dbReference type="Proteomes" id="UP001286174">
    <property type="component" value="Unassembled WGS sequence"/>
</dbReference>
<name>A0AB35U6B5_9FIRM</name>
<dbReference type="GO" id="GO:0008233">
    <property type="term" value="F:peptidase activity"/>
    <property type="evidence" value="ECO:0007669"/>
    <property type="project" value="UniProtKB-KW"/>
</dbReference>
<dbReference type="EMBL" id="JALBUR010000001">
    <property type="protein sequence ID" value="MDX8418604.1"/>
    <property type="molecule type" value="Genomic_DNA"/>
</dbReference>
<dbReference type="PANTHER" id="PTHR30217">
    <property type="entry name" value="PEPTIDASE U32 FAMILY"/>
    <property type="match status" value="1"/>
</dbReference>
<keyword evidence="1" id="KW-0645">Protease</keyword>
<keyword evidence="6" id="KW-1185">Reference proteome</keyword>
<dbReference type="PANTHER" id="PTHR30217:SF6">
    <property type="entry name" value="TRNA HYDROXYLATION PROTEIN P"/>
    <property type="match status" value="1"/>
</dbReference>
<organism evidence="5 6">
    <name type="scientific">Grylomicrobium aquisgranensis</name>
    <dbReference type="NCBI Taxonomy" id="2926318"/>
    <lineage>
        <taxon>Bacteria</taxon>
        <taxon>Bacillati</taxon>
        <taxon>Bacillota</taxon>
        <taxon>Erysipelotrichia</taxon>
        <taxon>Erysipelotrichales</taxon>
        <taxon>Erysipelotrichaceae</taxon>
        <taxon>Grylomicrobium</taxon>
    </lineage>
</organism>
<evidence type="ECO:0000313" key="6">
    <source>
        <dbReference type="Proteomes" id="UP001286174"/>
    </source>
</evidence>
<evidence type="ECO:0000259" key="4">
    <source>
        <dbReference type="Pfam" id="PF16325"/>
    </source>
</evidence>
<comment type="caution">
    <text evidence="5">The sequence shown here is derived from an EMBL/GenBank/DDBJ whole genome shotgun (WGS) entry which is preliminary data.</text>
</comment>